<dbReference type="EMBL" id="VLYX01000013">
    <property type="protein sequence ID" value="MDR4327038.1"/>
    <property type="molecule type" value="Genomic_DNA"/>
</dbReference>
<keyword evidence="1" id="KW-0472">Membrane</keyword>
<feature type="transmembrane region" description="Helical" evidence="1">
    <location>
        <begin position="6"/>
        <end position="28"/>
    </location>
</feature>
<feature type="transmembrane region" description="Helical" evidence="1">
    <location>
        <begin position="60"/>
        <end position="80"/>
    </location>
</feature>
<keyword evidence="1" id="KW-1133">Transmembrane helix</keyword>
<comment type="caution">
    <text evidence="2">The sequence shown here is derived from an EMBL/GenBank/DDBJ whole genome shotgun (WGS) entry which is preliminary data.</text>
</comment>
<dbReference type="Proteomes" id="UP001248134">
    <property type="component" value="Unassembled WGS sequence"/>
</dbReference>
<dbReference type="PROSITE" id="PS51257">
    <property type="entry name" value="PROKAR_LIPOPROTEIN"/>
    <property type="match status" value="1"/>
</dbReference>
<evidence type="ECO:0000313" key="3">
    <source>
        <dbReference type="Proteomes" id="UP001248134"/>
    </source>
</evidence>
<name>A0AAJ1YZ03_9BACI</name>
<keyword evidence="1" id="KW-0812">Transmembrane</keyword>
<sequence>MVTKEVTILSHFLTIFLCACLLAVVHVFRDRLFYRCLDDHSVLFDPFGLIAHASHKKQPVYVLVVLELLLYFNLLSCFLLQ</sequence>
<gene>
    <name evidence="2" type="ORF">FOS08_14220</name>
</gene>
<evidence type="ECO:0000313" key="2">
    <source>
        <dbReference type="EMBL" id="MDR4327038.1"/>
    </source>
</evidence>
<accession>A0AAJ1YZ03</accession>
<dbReference type="AlphaFoldDB" id="A0AAJ1YZ03"/>
<evidence type="ECO:0000256" key="1">
    <source>
        <dbReference type="SAM" id="Phobius"/>
    </source>
</evidence>
<organism evidence="2 3">
    <name type="scientific">Bacillus pseudomycoides</name>
    <dbReference type="NCBI Taxonomy" id="64104"/>
    <lineage>
        <taxon>Bacteria</taxon>
        <taxon>Bacillati</taxon>
        <taxon>Bacillota</taxon>
        <taxon>Bacilli</taxon>
        <taxon>Bacillales</taxon>
        <taxon>Bacillaceae</taxon>
        <taxon>Bacillus</taxon>
        <taxon>Bacillus cereus group</taxon>
    </lineage>
</organism>
<protein>
    <submittedName>
        <fullName evidence="2">Uncharacterized protein</fullName>
    </submittedName>
</protein>
<proteinExistence type="predicted"/>
<reference evidence="2" key="1">
    <citation type="submission" date="2019-07" db="EMBL/GenBank/DDBJ databases">
        <title>Phylogenomic Reclassification of ATCC Bacillus Strains and Various Taxa within the Genus Bacillus.</title>
        <authorList>
            <person name="Riojas M.A."/>
            <person name="Frank A.M."/>
            <person name="Fenn S.L."/>
            <person name="King S.P."/>
            <person name="Brower S.M."/>
            <person name="Hazbon M.H."/>
        </authorList>
    </citation>
    <scope>NUCLEOTIDE SEQUENCE</scope>
    <source>
        <strain evidence="2">NR-12239</strain>
    </source>
</reference>